<evidence type="ECO:0000256" key="2">
    <source>
        <dbReference type="SAM" id="Phobius"/>
    </source>
</evidence>
<comment type="caution">
    <text evidence="3">The sequence shown here is derived from an EMBL/GenBank/DDBJ whole genome shotgun (WGS) entry which is preliminary data.</text>
</comment>
<dbReference type="EMBL" id="JAAAIN010004248">
    <property type="protein sequence ID" value="KAG0282320.1"/>
    <property type="molecule type" value="Genomic_DNA"/>
</dbReference>
<proteinExistence type="predicted"/>
<sequence>MNDAQQENGQVPPQKQDPSLATIDGNTPNNDQGPTPVIPGKERLDEAVGKAIGGTVIPSDIHPGDMPATTQLDADKKNAPVETQPQSRVHPETTEVSKTGEDNEDEDQKDDPEAEDTDELTQKRKDLKDLKKRTVGAYPEVTRIGWLEAYKRTDGPQNEFRDKSIWMEEFASSALFGAFWHNAAAIIIVPIACFVVFKLGGGFVSLILIIAFG</sequence>
<evidence type="ECO:0000313" key="3">
    <source>
        <dbReference type="EMBL" id="KAG0282320.1"/>
    </source>
</evidence>
<evidence type="ECO:0000313" key="4">
    <source>
        <dbReference type="Proteomes" id="UP000823405"/>
    </source>
</evidence>
<organism evidence="3 4">
    <name type="scientific">Linnemannia gamsii</name>
    <dbReference type="NCBI Taxonomy" id="64522"/>
    <lineage>
        <taxon>Eukaryota</taxon>
        <taxon>Fungi</taxon>
        <taxon>Fungi incertae sedis</taxon>
        <taxon>Mucoromycota</taxon>
        <taxon>Mortierellomycotina</taxon>
        <taxon>Mortierellomycetes</taxon>
        <taxon>Mortierellales</taxon>
        <taxon>Mortierellaceae</taxon>
        <taxon>Linnemannia</taxon>
    </lineage>
</organism>
<feature type="compositionally biased region" description="Basic and acidic residues" evidence="1">
    <location>
        <begin position="89"/>
        <end position="101"/>
    </location>
</feature>
<feature type="compositionally biased region" description="Acidic residues" evidence="1">
    <location>
        <begin position="102"/>
        <end position="119"/>
    </location>
</feature>
<dbReference type="AlphaFoldDB" id="A0A9P6UEC8"/>
<dbReference type="OrthoDB" id="2441632at2759"/>
<gene>
    <name evidence="3" type="ORF">BGZ97_009032</name>
</gene>
<protein>
    <submittedName>
        <fullName evidence="3">Uncharacterized protein</fullName>
    </submittedName>
</protein>
<keyword evidence="2" id="KW-0472">Membrane</keyword>
<accession>A0A9P6UEC8</accession>
<keyword evidence="2" id="KW-0812">Transmembrane</keyword>
<feature type="transmembrane region" description="Helical" evidence="2">
    <location>
        <begin position="179"/>
        <end position="212"/>
    </location>
</feature>
<feature type="compositionally biased region" description="Polar residues" evidence="1">
    <location>
        <begin position="1"/>
        <end position="33"/>
    </location>
</feature>
<keyword evidence="2" id="KW-1133">Transmembrane helix</keyword>
<dbReference type="Proteomes" id="UP000823405">
    <property type="component" value="Unassembled WGS sequence"/>
</dbReference>
<reference evidence="3" key="1">
    <citation type="journal article" date="2020" name="Fungal Divers.">
        <title>Resolving the Mortierellaceae phylogeny through synthesis of multi-gene phylogenetics and phylogenomics.</title>
        <authorList>
            <person name="Vandepol N."/>
            <person name="Liber J."/>
            <person name="Desiro A."/>
            <person name="Na H."/>
            <person name="Kennedy M."/>
            <person name="Barry K."/>
            <person name="Grigoriev I.V."/>
            <person name="Miller A.N."/>
            <person name="O'Donnell K."/>
            <person name="Stajich J.E."/>
            <person name="Bonito G."/>
        </authorList>
    </citation>
    <scope>NUCLEOTIDE SEQUENCE</scope>
    <source>
        <strain evidence="3">NVP60</strain>
    </source>
</reference>
<feature type="region of interest" description="Disordered" evidence="1">
    <location>
        <begin position="1"/>
        <end position="125"/>
    </location>
</feature>
<name>A0A9P6UEC8_9FUNG</name>
<keyword evidence="4" id="KW-1185">Reference proteome</keyword>
<evidence type="ECO:0000256" key="1">
    <source>
        <dbReference type="SAM" id="MobiDB-lite"/>
    </source>
</evidence>
<feature type="non-terminal residue" evidence="3">
    <location>
        <position position="213"/>
    </location>
</feature>